<keyword evidence="6" id="KW-1133">Transmembrane helix</keyword>
<accession>A0A023BCD7</accession>
<name>A0A023BCD7_GRENI</name>
<proteinExistence type="inferred from homology"/>
<keyword evidence="7" id="KW-0472">Membrane</keyword>
<dbReference type="UniPathway" id="UPA00378"/>
<evidence type="ECO:0000256" key="11">
    <source>
        <dbReference type="SAM" id="MobiDB-lite"/>
    </source>
</evidence>
<evidence type="ECO:0000256" key="1">
    <source>
        <dbReference type="ARBA" id="ARBA00004922"/>
    </source>
</evidence>
<organism evidence="14 15">
    <name type="scientific">Gregarina niphandrodes</name>
    <name type="common">Septate eugregarine</name>
    <dbReference type="NCBI Taxonomy" id="110365"/>
    <lineage>
        <taxon>Eukaryota</taxon>
        <taxon>Sar</taxon>
        <taxon>Alveolata</taxon>
        <taxon>Apicomplexa</taxon>
        <taxon>Conoidasida</taxon>
        <taxon>Gregarinasina</taxon>
        <taxon>Eugregarinorida</taxon>
        <taxon>Gregarinidae</taxon>
        <taxon>Gregarina</taxon>
    </lineage>
</organism>
<evidence type="ECO:0000256" key="7">
    <source>
        <dbReference type="ARBA" id="ARBA00023136"/>
    </source>
</evidence>
<dbReference type="EMBL" id="AFNH02000128">
    <property type="protein sequence ID" value="EZG82059.1"/>
    <property type="molecule type" value="Genomic_DNA"/>
</dbReference>
<dbReference type="InterPro" id="IPR027054">
    <property type="entry name" value="ALG2"/>
</dbReference>
<evidence type="ECO:0000313" key="14">
    <source>
        <dbReference type="EMBL" id="EZG82059.1"/>
    </source>
</evidence>
<dbReference type="InterPro" id="IPR028098">
    <property type="entry name" value="Glyco_trans_4-like_N"/>
</dbReference>
<comment type="catalytic activity">
    <reaction evidence="9 10">
        <text>an alpha-D-Man-(1-&gt;3)-beta-D-Man-(1-&gt;4)-beta-D-GlcNAc-(1-&gt;4)-alpha-D-GlcNAc-diphospho-di-trans,poly-cis-dolichol + GDP-alpha-D-mannose = an alpha-D-Man-(1-&gt;3)-[alpha-D-Man-(1-&gt;6)]-beta-D-Man-(1-&gt;4)-beta-D-GlcNAc-(1-&gt;4)-alpha-D-GlcNAc-diphospho-di-trans,poly-cis-dolichol + GDP + H(+)</text>
        <dbReference type="Rhea" id="RHEA:29519"/>
        <dbReference type="Rhea" id="RHEA-COMP:19513"/>
        <dbReference type="Rhea" id="RHEA-COMP:19515"/>
        <dbReference type="ChEBI" id="CHEBI:15378"/>
        <dbReference type="ChEBI" id="CHEBI:57527"/>
        <dbReference type="ChEBI" id="CHEBI:58189"/>
        <dbReference type="ChEBI" id="CHEBI:132510"/>
        <dbReference type="ChEBI" id="CHEBI:132511"/>
        <dbReference type="EC" id="2.4.1.257"/>
    </reaction>
    <physiologicalReaction direction="left-to-right" evidence="9 10">
        <dbReference type="Rhea" id="RHEA:29520"/>
    </physiologicalReaction>
</comment>
<evidence type="ECO:0000313" key="15">
    <source>
        <dbReference type="Proteomes" id="UP000019763"/>
    </source>
</evidence>
<evidence type="ECO:0000256" key="2">
    <source>
        <dbReference type="ARBA" id="ARBA00022676"/>
    </source>
</evidence>
<dbReference type="VEuPathDB" id="CryptoDB:GNI_017600"/>
<dbReference type="Proteomes" id="UP000019763">
    <property type="component" value="Unassembled WGS sequence"/>
</dbReference>
<evidence type="ECO:0000256" key="6">
    <source>
        <dbReference type="ARBA" id="ARBA00022989"/>
    </source>
</evidence>
<keyword evidence="2 10" id="KW-0328">Glycosyltransferase</keyword>
<protein>
    <recommendedName>
        <fullName evidence="10">Alpha-1,3/1,6-mannosyltransferase ALG2</fullName>
        <ecNumber evidence="10">2.4.1.132</ecNumber>
        <ecNumber evidence="10">2.4.1.257</ecNumber>
    </recommendedName>
    <alternativeName>
        <fullName evidence="10">GDP-Man:Man(1)GlcNAc(2)-PP-Dol alpha-1,3-mannosyltransferase</fullName>
    </alternativeName>
</protein>
<dbReference type="GO" id="GO:0004378">
    <property type="term" value="F:GDP-Man:Man(1)GlcNAc(2)-PP-Dol alpha-1,3-mannosyltransferase activity"/>
    <property type="evidence" value="ECO:0007669"/>
    <property type="project" value="UniProtKB-UniRule"/>
</dbReference>
<feature type="domain" description="Glycosyl transferase family 1" evidence="12">
    <location>
        <begin position="268"/>
        <end position="351"/>
    </location>
</feature>
<feature type="region of interest" description="Disordered" evidence="11">
    <location>
        <begin position="233"/>
        <end position="261"/>
    </location>
</feature>
<evidence type="ECO:0000256" key="4">
    <source>
        <dbReference type="ARBA" id="ARBA00022692"/>
    </source>
</evidence>
<dbReference type="eggNOG" id="KOG0853">
    <property type="taxonomic scope" value="Eukaryota"/>
</dbReference>
<dbReference type="Gene3D" id="3.40.50.2000">
    <property type="entry name" value="Glycogen Phosphorylase B"/>
    <property type="match status" value="1"/>
</dbReference>
<dbReference type="EC" id="2.4.1.132" evidence="10"/>
<comment type="similarity">
    <text evidence="10">Belongs to the glycosyltransferase group 1 family.</text>
</comment>
<evidence type="ECO:0000256" key="3">
    <source>
        <dbReference type="ARBA" id="ARBA00022679"/>
    </source>
</evidence>
<comment type="catalytic activity">
    <reaction evidence="8 10">
        <text>a beta-D-Man-(1-&gt;4)-beta-D-GlcNAc-(1-&gt;4)-alpha-D-GlcNAc-diphospho-di-trans,poly-cis-dolichol + GDP-alpha-D-mannose = an alpha-D-Man-(1-&gt;3)-beta-D-Man-(1-&gt;4)-beta-D-GlcNAc-(1-&gt;4)-alpha-D-GlcNAc-diphospho-di-trans,poly-cis-dolichol + GDP + H(+)</text>
        <dbReference type="Rhea" id="RHEA:29515"/>
        <dbReference type="Rhea" id="RHEA-COMP:19511"/>
        <dbReference type="Rhea" id="RHEA-COMP:19513"/>
        <dbReference type="ChEBI" id="CHEBI:15378"/>
        <dbReference type="ChEBI" id="CHEBI:57527"/>
        <dbReference type="ChEBI" id="CHEBI:58189"/>
        <dbReference type="ChEBI" id="CHEBI:58472"/>
        <dbReference type="ChEBI" id="CHEBI:132510"/>
        <dbReference type="EC" id="2.4.1.132"/>
    </reaction>
    <physiologicalReaction direction="left-to-right" evidence="8 10">
        <dbReference type="Rhea" id="RHEA:29516"/>
    </physiologicalReaction>
</comment>
<reference evidence="14" key="1">
    <citation type="submission" date="2013-12" db="EMBL/GenBank/DDBJ databases">
        <authorList>
            <person name="Omoto C.K."/>
            <person name="Sibley D."/>
            <person name="Venepally P."/>
            <person name="Hadjithomas M."/>
            <person name="Karamycheva S."/>
            <person name="Brunk B."/>
            <person name="Roos D."/>
            <person name="Caler E."/>
            <person name="Lorenzi H."/>
        </authorList>
    </citation>
    <scope>NUCLEOTIDE SEQUENCE</scope>
</reference>
<comment type="subcellular location">
    <subcellularLocation>
        <location evidence="10">Endoplasmic reticulum membrane</location>
        <topology evidence="10">Single-pass membrane protein</topology>
    </subcellularLocation>
</comment>
<evidence type="ECO:0000256" key="9">
    <source>
        <dbReference type="ARBA" id="ARBA00045104"/>
    </source>
</evidence>
<dbReference type="GO" id="GO:0102704">
    <property type="term" value="F:GDP-Man:Man(2)GlcNAc(2)-PP-Dol alpha-1,6-mannosyltransferase activity"/>
    <property type="evidence" value="ECO:0007669"/>
    <property type="project" value="UniProtKB-UniRule"/>
</dbReference>
<comment type="function">
    <text evidence="10">Mannosylates Man(2)GlcNAc(2)-dolichol diphosphate and Man(1)GlcNAc(2)-dolichol diphosphate to form Man(3)GlcNAc(2)-dolichol diphosphate.</text>
</comment>
<evidence type="ECO:0000256" key="5">
    <source>
        <dbReference type="ARBA" id="ARBA00022824"/>
    </source>
</evidence>
<dbReference type="PANTHER" id="PTHR45918:SF1">
    <property type="entry name" value="ALPHA-1,3_1,6-MANNOSYLTRANSFERASE ALG2"/>
    <property type="match status" value="1"/>
</dbReference>
<evidence type="ECO:0000259" key="13">
    <source>
        <dbReference type="Pfam" id="PF13439"/>
    </source>
</evidence>
<keyword evidence="3 10" id="KW-0808">Transferase</keyword>
<dbReference type="AlphaFoldDB" id="A0A023BCD7"/>
<keyword evidence="5" id="KW-0256">Endoplasmic reticulum</keyword>
<dbReference type="RefSeq" id="XP_011129041.1">
    <property type="nucleotide sequence ID" value="XM_011130739.1"/>
</dbReference>
<dbReference type="PANTHER" id="PTHR45918">
    <property type="entry name" value="ALPHA-1,3/1,6-MANNOSYLTRANSFERASE ALG2"/>
    <property type="match status" value="1"/>
</dbReference>
<dbReference type="GeneID" id="22910905"/>
<sequence length="388" mass="42830">MGSCWRKIGVRYGVVMLCSFRLYGRRKYDVVVSDQSPAVNGMLRWLGCRVVFYCHFPDALLGSGGWAVNKASITDSSTGYYSESPEAKSVLEGHGKAGYNLRRAYRWCLDGLNRRGMRHADLCACNSRFTLSKFHTVYGKDVPARVLYPCVPDDVEAELSRGPGTDSGDGKRCPYLLSLNRFEEKKRHERAIRAVLHARRQTGIRLRLVCCGGAQTPAEWAYLRRLQSLANETEAKTETDTTETETEARTGGRTSIGTSIETETGSSGVIQFVVNCTDAERRQLLRHSCGLVYTPSDEHFGIGPLEAMAFGKPVIAVNSGGPRETVQHGLTGWLVASEAEMTQAVATLDRAPTGTMTERCRTAAQAFSFAVFRRDIKTIIETVFNGAQ</sequence>
<dbReference type="GO" id="GO:0005789">
    <property type="term" value="C:endoplasmic reticulum membrane"/>
    <property type="evidence" value="ECO:0007669"/>
    <property type="project" value="UniProtKB-SubCell"/>
</dbReference>
<evidence type="ECO:0000259" key="12">
    <source>
        <dbReference type="Pfam" id="PF00534"/>
    </source>
</evidence>
<dbReference type="Pfam" id="PF00534">
    <property type="entry name" value="Glycos_transf_1"/>
    <property type="match status" value="1"/>
</dbReference>
<comment type="caution">
    <text evidence="14">The sequence shown here is derived from an EMBL/GenBank/DDBJ whole genome shotgun (WGS) entry which is preliminary data.</text>
</comment>
<evidence type="ECO:0000256" key="8">
    <source>
        <dbReference type="ARBA" id="ARBA00045103"/>
    </source>
</evidence>
<dbReference type="InterPro" id="IPR001296">
    <property type="entry name" value="Glyco_trans_1"/>
</dbReference>
<gene>
    <name evidence="14" type="ORF">GNI_017600</name>
</gene>
<keyword evidence="15" id="KW-1185">Reference proteome</keyword>
<keyword evidence="4" id="KW-0812">Transmembrane</keyword>
<evidence type="ECO:0000256" key="10">
    <source>
        <dbReference type="RuleBase" id="RU367136"/>
    </source>
</evidence>
<dbReference type="EC" id="2.4.1.257" evidence="10"/>
<dbReference type="OrthoDB" id="448893at2759"/>
<comment type="pathway">
    <text evidence="1 10">Protein modification; protein glycosylation.</text>
</comment>
<dbReference type="Pfam" id="PF13439">
    <property type="entry name" value="Glyco_transf_4"/>
    <property type="match status" value="1"/>
</dbReference>
<feature type="domain" description="Glycosyltransferase subfamily 4-like N-terminal" evidence="13">
    <location>
        <begin position="21"/>
        <end position="153"/>
    </location>
</feature>
<dbReference type="SUPFAM" id="SSF53756">
    <property type="entry name" value="UDP-Glycosyltransferase/glycogen phosphorylase"/>
    <property type="match status" value="1"/>
</dbReference>